<dbReference type="GO" id="GO:0000032">
    <property type="term" value="P:cell wall mannoprotein biosynthetic process"/>
    <property type="evidence" value="ECO:0007669"/>
    <property type="project" value="TreeGrafter"/>
</dbReference>
<dbReference type="STRING" id="764103.G7E8M8"/>
<evidence type="ECO:0000256" key="1">
    <source>
        <dbReference type="ARBA" id="ARBA00037964"/>
    </source>
</evidence>
<dbReference type="GO" id="GO:0000136">
    <property type="term" value="C:mannan polymerase complex"/>
    <property type="evidence" value="ECO:0007669"/>
    <property type="project" value="TreeGrafter"/>
</dbReference>
<comment type="similarity">
    <text evidence="1">Belongs to the ANP1/MMN9/VAN1 family.</text>
</comment>
<evidence type="ECO:0000313" key="3">
    <source>
        <dbReference type="Proteomes" id="UP000009131"/>
    </source>
</evidence>
<dbReference type="Pfam" id="PF03452">
    <property type="entry name" value="Anp1"/>
    <property type="match status" value="1"/>
</dbReference>
<dbReference type="Gene3D" id="3.90.550.10">
    <property type="entry name" value="Spore Coat Polysaccharide Biosynthesis Protein SpsA, Chain A"/>
    <property type="match status" value="1"/>
</dbReference>
<dbReference type="SUPFAM" id="SSF53448">
    <property type="entry name" value="Nucleotide-diphospho-sugar transferases"/>
    <property type="match status" value="1"/>
</dbReference>
<reference evidence="2 3" key="2">
    <citation type="journal article" date="2012" name="Open Biol.">
        <title>Characteristics of nucleosomes and linker DNA regions on the genome of the basidiomycete Mixia osmundae revealed by mono- and dinucleosome mapping.</title>
        <authorList>
            <person name="Nishida H."/>
            <person name="Kondo S."/>
            <person name="Matsumoto T."/>
            <person name="Suzuki Y."/>
            <person name="Yoshikawa H."/>
            <person name="Taylor T.D."/>
            <person name="Sugiyama J."/>
        </authorList>
    </citation>
    <scope>NUCLEOTIDE SEQUENCE [LARGE SCALE GENOMIC DNA]</scope>
    <source>
        <strain evidence="3">CBS 9802 / IAM 14324 / JCM 22182 / KY 12970</strain>
    </source>
</reference>
<dbReference type="InParanoid" id="G7E8M8"/>
<proteinExistence type="inferred from homology"/>
<dbReference type="PANTHER" id="PTHR43083">
    <property type="entry name" value="MANNAN POLYMERASE II"/>
    <property type="match status" value="1"/>
</dbReference>
<dbReference type="OrthoDB" id="2533554at2759"/>
<dbReference type="Proteomes" id="UP000009131">
    <property type="component" value="Unassembled WGS sequence"/>
</dbReference>
<evidence type="ECO:0000313" key="2">
    <source>
        <dbReference type="EMBL" id="GAA99496.1"/>
    </source>
</evidence>
<keyword evidence="3" id="KW-1185">Reference proteome</keyword>
<dbReference type="InterPro" id="IPR052086">
    <property type="entry name" value="Mannan_Polymerase_Subunit"/>
</dbReference>
<dbReference type="InterPro" id="IPR029044">
    <property type="entry name" value="Nucleotide-diphossugar_trans"/>
</dbReference>
<evidence type="ECO:0008006" key="4">
    <source>
        <dbReference type="Google" id="ProtNLM"/>
    </source>
</evidence>
<dbReference type="GO" id="GO:0000009">
    <property type="term" value="F:alpha-1,6-mannosyltransferase activity"/>
    <property type="evidence" value="ECO:0007669"/>
    <property type="project" value="TreeGrafter"/>
</dbReference>
<protein>
    <recommendedName>
        <fullName evidence="4">Glycosyltransferase 2-like domain-containing protein</fullName>
    </recommendedName>
</protein>
<dbReference type="HOGENOM" id="CLU_017872_4_1_1"/>
<organism evidence="2 3">
    <name type="scientific">Mixia osmundae (strain CBS 9802 / IAM 14324 / JCM 22182 / KY 12970)</name>
    <dbReference type="NCBI Taxonomy" id="764103"/>
    <lineage>
        <taxon>Eukaryota</taxon>
        <taxon>Fungi</taxon>
        <taxon>Dikarya</taxon>
        <taxon>Basidiomycota</taxon>
        <taxon>Pucciniomycotina</taxon>
        <taxon>Mixiomycetes</taxon>
        <taxon>Mixiales</taxon>
        <taxon>Mixiaceae</taxon>
        <taxon>Mixia</taxon>
    </lineage>
</organism>
<dbReference type="OMA" id="MVGLPKY"/>
<name>G7E8M8_MIXOS</name>
<gene>
    <name evidence="2" type="primary">Mo06196</name>
    <name evidence="2" type="ORF">E5Q_06196</name>
</gene>
<dbReference type="RefSeq" id="XP_014568725.1">
    <property type="nucleotide sequence ID" value="XM_014713239.1"/>
</dbReference>
<dbReference type="AlphaFoldDB" id="G7E8M8"/>
<reference evidence="2 3" key="1">
    <citation type="journal article" date="2011" name="J. Gen. Appl. Microbiol.">
        <title>Draft genome sequencing of the enigmatic basidiomycete Mixia osmundae.</title>
        <authorList>
            <person name="Nishida H."/>
            <person name="Nagatsuka Y."/>
            <person name="Sugiyama J."/>
        </authorList>
    </citation>
    <scope>NUCLEOTIDE SEQUENCE [LARGE SCALE GENOMIC DNA]</scope>
    <source>
        <strain evidence="3">CBS 9802 / IAM 14324 / JCM 22182 / KY 12970</strain>
    </source>
</reference>
<sequence length="288" mass="32975">MVLILCPMKNAIEHIWHYFHLIDSLTYPRHLIQIAVLVSDSHDGTFKRAKELANERQTKWRRHLRYNKISVLNKNFADSPAMPAAGIENIGKTRHSFELQIHRRTLLAKSRASLLSAGLSPEVDWALWMDVDIVDYKPTLIEDLLSWSRRLKTADVIVPNCMWKTYDDMGPYDKNNWAETDESMAIKASLQPSDILIEGYPELQTGRYLLADAYSRERPETSPDEMELDGVGGCCTFVRAEMHRNGATFPAYAFDNQIETEGFAQMVKRLGGRMVGLPKYHVFHGLYG</sequence>
<dbReference type="PANTHER" id="PTHR43083:SF6">
    <property type="entry name" value="MANNAN POLYMERASE COMPLEXES SUBUNIT MNN9"/>
    <property type="match status" value="1"/>
</dbReference>
<dbReference type="EMBL" id="BABT02000220">
    <property type="protein sequence ID" value="GAA99496.1"/>
    <property type="molecule type" value="Genomic_DNA"/>
</dbReference>
<dbReference type="eggNOG" id="ENOG502QRPX">
    <property type="taxonomic scope" value="Eukaryota"/>
</dbReference>
<accession>G7E8M8</accession>
<dbReference type="GO" id="GO:0006487">
    <property type="term" value="P:protein N-linked glycosylation"/>
    <property type="evidence" value="ECO:0007669"/>
    <property type="project" value="TreeGrafter"/>
</dbReference>
<comment type="caution">
    <text evidence="2">The sequence shown here is derived from an EMBL/GenBank/DDBJ whole genome shotgun (WGS) entry which is preliminary data.</text>
</comment>